<dbReference type="GO" id="GO:0008295">
    <property type="term" value="P:spermidine biosynthetic process"/>
    <property type="evidence" value="ECO:0007669"/>
    <property type="project" value="UniProtKB-UniRule"/>
</dbReference>
<reference evidence="11 12" key="1">
    <citation type="submission" date="2019-03" db="EMBL/GenBank/DDBJ databases">
        <title>Genomic Encyclopedia of Type Strains, Phase IV (KMG-IV): sequencing the most valuable type-strain genomes for metagenomic binning, comparative biology and taxonomic classification.</title>
        <authorList>
            <person name="Goeker M."/>
        </authorList>
    </citation>
    <scope>NUCLEOTIDE SEQUENCE [LARGE SCALE GENOMIC DNA]</scope>
    <source>
        <strain evidence="11 12">DSM 15969</strain>
    </source>
</reference>
<dbReference type="SUPFAM" id="SSF56276">
    <property type="entry name" value="S-adenosylmethionine decarboxylase"/>
    <property type="match status" value="1"/>
</dbReference>
<feature type="active site" description="Proton donor; for catalytic activity" evidence="10">
    <location>
        <position position="84"/>
    </location>
</feature>
<evidence type="ECO:0000313" key="11">
    <source>
        <dbReference type="EMBL" id="TCL32389.1"/>
    </source>
</evidence>
<name>A0A4R1PMA0_9FIRM</name>
<comment type="subunit">
    <text evidence="10">Heterotetramer of two alpha and two beta chains arranged as a dimer of alpha/beta heterodimers.</text>
</comment>
<evidence type="ECO:0000256" key="1">
    <source>
        <dbReference type="ARBA" id="ARBA00022691"/>
    </source>
</evidence>
<dbReference type="InterPro" id="IPR003826">
    <property type="entry name" value="AdoMetDC_fam_prok"/>
</dbReference>
<dbReference type="AlphaFoldDB" id="A0A4R1PMA0"/>
<feature type="active site" description="Schiff-base intermediate with substrate; via pyruvic acid" evidence="10">
    <location>
        <position position="64"/>
    </location>
</feature>
<feature type="chain" id="PRO_5023224135" description="S-adenosylmethionine decarboxylase alpha chain" evidence="10">
    <location>
        <begin position="64"/>
        <end position="151"/>
    </location>
</feature>
<evidence type="ECO:0000256" key="6">
    <source>
        <dbReference type="ARBA" id="ARBA00023145"/>
    </source>
</evidence>
<dbReference type="EMBL" id="SLUI01000022">
    <property type="protein sequence ID" value="TCL32389.1"/>
    <property type="molecule type" value="Genomic_DNA"/>
</dbReference>
<dbReference type="InterPro" id="IPR016067">
    <property type="entry name" value="S-AdoMet_deCO2ase_core"/>
</dbReference>
<keyword evidence="5 10" id="KW-0620">Polyamine biosynthesis</keyword>
<evidence type="ECO:0000256" key="5">
    <source>
        <dbReference type="ARBA" id="ARBA00023115"/>
    </source>
</evidence>
<comment type="pathway">
    <text evidence="10">Amine and polyamine biosynthesis; S-adenosylmethioninamine biosynthesis; S-adenosylmethioninamine from S-adenosyl-L-methionine: step 1/1.</text>
</comment>
<dbReference type="Proteomes" id="UP000295063">
    <property type="component" value="Unassembled WGS sequence"/>
</dbReference>
<comment type="similarity">
    <text evidence="10">Belongs to the prokaryotic AdoMetDC family. Type 1 subfamily.</text>
</comment>
<keyword evidence="7 10" id="KW-0456">Lyase</keyword>
<evidence type="ECO:0000256" key="7">
    <source>
        <dbReference type="ARBA" id="ARBA00023239"/>
    </source>
</evidence>
<keyword evidence="8 10" id="KW-0704">Schiff base</keyword>
<comment type="catalytic activity">
    <reaction evidence="10">
        <text>S-adenosyl-L-methionine + H(+) = S-adenosyl 3-(methylsulfanyl)propylamine + CO2</text>
        <dbReference type="Rhea" id="RHEA:15981"/>
        <dbReference type="ChEBI" id="CHEBI:15378"/>
        <dbReference type="ChEBI" id="CHEBI:16526"/>
        <dbReference type="ChEBI" id="CHEBI:57443"/>
        <dbReference type="ChEBI" id="CHEBI:59789"/>
        <dbReference type="EC" id="4.1.1.50"/>
    </reaction>
</comment>
<evidence type="ECO:0000256" key="8">
    <source>
        <dbReference type="ARBA" id="ARBA00023270"/>
    </source>
</evidence>
<feature type="chain" id="PRO_5023224134" description="S-adenosylmethionine decarboxylase beta chain" evidence="10">
    <location>
        <begin position="1"/>
        <end position="63"/>
    </location>
</feature>
<dbReference type="GO" id="GO:0004014">
    <property type="term" value="F:adenosylmethionine decarboxylase activity"/>
    <property type="evidence" value="ECO:0007669"/>
    <property type="project" value="UniProtKB-UniRule"/>
</dbReference>
<feature type="active site" description="Proton acceptor; for processing activity" evidence="10">
    <location>
        <position position="69"/>
    </location>
</feature>
<keyword evidence="12" id="KW-1185">Reference proteome</keyword>
<dbReference type="PANTHER" id="PTHR33866:SF2">
    <property type="entry name" value="S-ADENOSYLMETHIONINE DECARBOXYLASE PROENZYME"/>
    <property type="match status" value="1"/>
</dbReference>
<dbReference type="GO" id="GO:0005829">
    <property type="term" value="C:cytosol"/>
    <property type="evidence" value="ECO:0007669"/>
    <property type="project" value="TreeGrafter"/>
</dbReference>
<evidence type="ECO:0000256" key="3">
    <source>
        <dbReference type="ARBA" id="ARBA00022813"/>
    </source>
</evidence>
<comment type="function">
    <text evidence="10">Catalyzes the decarboxylation of S-adenosylmethionine to S-adenosylmethioninamine (dcAdoMet), the propylamine donor required for the synthesis of the polyamines spermine and spermidine from the diamine putrescine.</text>
</comment>
<dbReference type="HAMAP" id="MF_00464">
    <property type="entry name" value="AdoMetDC_1"/>
    <property type="match status" value="1"/>
</dbReference>
<evidence type="ECO:0000256" key="4">
    <source>
        <dbReference type="ARBA" id="ARBA00023066"/>
    </source>
</evidence>
<feature type="modified residue" description="Pyruvic acid (Ser); by autocatalysis" evidence="10">
    <location>
        <position position="64"/>
    </location>
</feature>
<comment type="PTM">
    <text evidence="10">Is synthesized initially as an inactive proenzyme. Formation of the active enzyme involves a self-maturation process in which the active site pyruvoyl group is generated from an internal serine residue via an autocatalytic post-translational modification. Two non-identical subunits are generated from the proenzyme in this reaction, and the pyruvate is formed at the N-terminus of the alpha chain, which is derived from the carboxyl end of the proenzyme. The post-translation cleavage follows an unusual pathway, termed non-hydrolytic serinolysis, in which the side chain hydroxyl group of the serine supplies its oxygen atom to form the C-terminus of the beta chain, while the remainder of the serine residue undergoes an oxidative deamination to produce ammonia and the pyruvoyl group blocking the N-terminus of the alpha chain.</text>
</comment>
<proteinExistence type="inferred from homology"/>
<dbReference type="InterPro" id="IPR017716">
    <property type="entry name" value="S-AdoMet_deCOase_pro-enz"/>
</dbReference>
<organism evidence="11 12">
    <name type="scientific">Anaerospora hongkongensis</name>
    <dbReference type="NCBI Taxonomy" id="244830"/>
    <lineage>
        <taxon>Bacteria</taxon>
        <taxon>Bacillati</taxon>
        <taxon>Bacillota</taxon>
        <taxon>Negativicutes</taxon>
        <taxon>Selenomonadales</taxon>
        <taxon>Sporomusaceae</taxon>
        <taxon>Anaerospora</taxon>
    </lineage>
</organism>
<evidence type="ECO:0000256" key="2">
    <source>
        <dbReference type="ARBA" id="ARBA00022793"/>
    </source>
</evidence>
<dbReference type="Gene3D" id="3.60.90.10">
    <property type="entry name" value="S-adenosylmethionine decarboxylase"/>
    <property type="match status" value="1"/>
</dbReference>
<comment type="caution">
    <text evidence="11">The sequence shown here is derived from an EMBL/GenBank/DDBJ whole genome shotgun (WGS) entry which is preliminary data.</text>
</comment>
<dbReference type="Pfam" id="PF02675">
    <property type="entry name" value="AdoMet_dc"/>
    <property type="match status" value="1"/>
</dbReference>
<keyword evidence="9 10" id="KW-0670">Pyruvate</keyword>
<gene>
    <name evidence="10" type="primary">speH</name>
    <name evidence="11" type="ORF">EV210_1224</name>
</gene>
<dbReference type="PANTHER" id="PTHR33866">
    <property type="entry name" value="S-ADENOSYLMETHIONINE DECARBOXYLASE PROENZYME"/>
    <property type="match status" value="1"/>
</dbReference>
<comment type="cofactor">
    <cofactor evidence="10">
        <name>pyruvate</name>
        <dbReference type="ChEBI" id="CHEBI:15361"/>
    </cofactor>
    <text evidence="10">Binds 1 pyruvoyl group covalently per subunit.</text>
</comment>
<keyword evidence="2 10" id="KW-0210">Decarboxylase</keyword>
<accession>A0A4R1PMA0</accession>
<evidence type="ECO:0000256" key="10">
    <source>
        <dbReference type="HAMAP-Rule" id="MF_00464"/>
    </source>
</evidence>
<keyword evidence="1 10" id="KW-0949">S-adenosyl-L-methionine</keyword>
<dbReference type="UniPathway" id="UPA00331">
    <property type="reaction ID" value="UER00451"/>
</dbReference>
<evidence type="ECO:0000313" key="12">
    <source>
        <dbReference type="Proteomes" id="UP000295063"/>
    </source>
</evidence>
<dbReference type="NCBIfam" id="TIGR03330">
    <property type="entry name" value="SAM_DCase_Bsu"/>
    <property type="match status" value="1"/>
</dbReference>
<sequence length="151" mass="16604">MMKLTGKHLLVDMYGCSFKTLADIALIKEAMLTAISDANMTLLHFSYQQTDSQGLAACALLAESHMSIHTYPTLGYAAIDVFTCSDHSRPDKAVAALKTYLKPEKVKATTIKRGDFGSEKDMKPKIKVSIAPLRRVKNTGAKVLKLLSRNQ</sequence>
<keyword evidence="6 10" id="KW-0865">Zymogen</keyword>
<dbReference type="EC" id="4.1.1.50" evidence="10"/>
<keyword evidence="4 10" id="KW-0745">Spermidine biosynthesis</keyword>
<protein>
    <recommendedName>
        <fullName evidence="10">S-adenosylmethionine decarboxylase proenzyme</fullName>
        <shortName evidence="10">AdoMetDC</shortName>
        <shortName evidence="10">SAMDC</shortName>
        <ecNumber evidence="10">4.1.1.50</ecNumber>
    </recommendedName>
    <component>
        <recommendedName>
            <fullName evidence="10">S-adenosylmethionine decarboxylase beta chain</fullName>
        </recommendedName>
    </component>
    <component>
        <recommendedName>
            <fullName evidence="10">S-adenosylmethionine decarboxylase alpha chain</fullName>
        </recommendedName>
    </component>
</protein>
<evidence type="ECO:0000256" key="9">
    <source>
        <dbReference type="ARBA" id="ARBA00023317"/>
    </source>
</evidence>
<feature type="site" description="Cleavage (non-hydrolytic); by autolysis" evidence="10">
    <location>
        <begin position="63"/>
        <end position="64"/>
    </location>
</feature>
<keyword evidence="3 10" id="KW-0068">Autocatalytic cleavage</keyword>